<keyword evidence="9" id="KW-1185">Reference proteome</keyword>
<keyword evidence="2 6" id="KW-0853">WD repeat</keyword>
<dbReference type="SUPFAM" id="SSF50978">
    <property type="entry name" value="WD40 repeat-like"/>
    <property type="match status" value="1"/>
</dbReference>
<name>A0AA40F4U9_9PEZI</name>
<accession>A0AA40F4U9</accession>
<keyword evidence="3" id="KW-0677">Repeat</keyword>
<evidence type="ECO:0000256" key="7">
    <source>
        <dbReference type="SAM" id="MobiDB-lite"/>
    </source>
</evidence>
<dbReference type="SMART" id="SM00320">
    <property type="entry name" value="WD40"/>
    <property type="match status" value="3"/>
</dbReference>
<proteinExistence type="inferred from homology"/>
<evidence type="ECO:0000256" key="2">
    <source>
        <dbReference type="ARBA" id="ARBA00022574"/>
    </source>
</evidence>
<dbReference type="PANTHER" id="PTHR10253">
    <property type="entry name" value="POLYCOMB PROTEIN"/>
    <property type="match status" value="1"/>
</dbReference>
<evidence type="ECO:0000256" key="6">
    <source>
        <dbReference type="PROSITE-ProRule" id="PRU00221"/>
    </source>
</evidence>
<feature type="compositionally biased region" description="Polar residues" evidence="7">
    <location>
        <begin position="286"/>
        <end position="295"/>
    </location>
</feature>
<evidence type="ECO:0000313" key="9">
    <source>
        <dbReference type="Proteomes" id="UP001172155"/>
    </source>
</evidence>
<evidence type="ECO:0000313" key="8">
    <source>
        <dbReference type="EMBL" id="KAK0750986.1"/>
    </source>
</evidence>
<dbReference type="InterPro" id="IPR051243">
    <property type="entry name" value="PcG_WD-repeat"/>
</dbReference>
<feature type="repeat" description="WD" evidence="6">
    <location>
        <begin position="175"/>
        <end position="206"/>
    </location>
</feature>
<dbReference type="PROSITE" id="PS50082">
    <property type="entry name" value="WD_REPEATS_2"/>
    <property type="match status" value="2"/>
</dbReference>
<gene>
    <name evidence="8" type="ORF">B0T18DRAFT_435508</name>
</gene>
<keyword evidence="4" id="KW-0805">Transcription regulation</keyword>
<keyword evidence="5" id="KW-0804">Transcription</keyword>
<evidence type="ECO:0000256" key="5">
    <source>
        <dbReference type="ARBA" id="ARBA00023163"/>
    </source>
</evidence>
<dbReference type="Gene3D" id="2.130.10.10">
    <property type="entry name" value="YVTN repeat-like/Quinoprotein amine dehydrogenase"/>
    <property type="match status" value="1"/>
</dbReference>
<protein>
    <submittedName>
        <fullName evidence="8">WD40-repeat-containing domain protein</fullName>
    </submittedName>
</protein>
<reference evidence="8" key="1">
    <citation type="submission" date="2023-06" db="EMBL/GenBank/DDBJ databases">
        <title>Genome-scale phylogeny and comparative genomics of the fungal order Sordariales.</title>
        <authorList>
            <consortium name="Lawrence Berkeley National Laboratory"/>
            <person name="Hensen N."/>
            <person name="Bonometti L."/>
            <person name="Westerberg I."/>
            <person name="Brannstrom I.O."/>
            <person name="Guillou S."/>
            <person name="Cros-Aarteil S."/>
            <person name="Calhoun S."/>
            <person name="Haridas S."/>
            <person name="Kuo A."/>
            <person name="Mondo S."/>
            <person name="Pangilinan J."/>
            <person name="Riley R."/>
            <person name="LaButti K."/>
            <person name="Andreopoulos B."/>
            <person name="Lipzen A."/>
            <person name="Chen C."/>
            <person name="Yanf M."/>
            <person name="Daum C."/>
            <person name="Ng V."/>
            <person name="Clum A."/>
            <person name="Steindorff A."/>
            <person name="Ohm R."/>
            <person name="Martin F."/>
            <person name="Silar P."/>
            <person name="Natvig D."/>
            <person name="Lalanne C."/>
            <person name="Gautier V."/>
            <person name="Ament-velasquez S.L."/>
            <person name="Kruys A."/>
            <person name="Hutchinson M.I."/>
            <person name="Powell A.J."/>
            <person name="Barry K."/>
            <person name="Miller A.N."/>
            <person name="Grigoriev I.V."/>
            <person name="Debuchy R."/>
            <person name="Gladieux P."/>
            <person name="Thoren M.H."/>
            <person name="Johannesson H."/>
        </authorList>
    </citation>
    <scope>NUCLEOTIDE SEQUENCE</scope>
    <source>
        <strain evidence="8">SMH3187-1</strain>
    </source>
</reference>
<evidence type="ECO:0000256" key="1">
    <source>
        <dbReference type="ARBA" id="ARBA00008075"/>
    </source>
</evidence>
<dbReference type="Proteomes" id="UP001172155">
    <property type="component" value="Unassembled WGS sequence"/>
</dbReference>
<evidence type="ECO:0000256" key="3">
    <source>
        <dbReference type="ARBA" id="ARBA00022737"/>
    </source>
</evidence>
<feature type="compositionally biased region" description="Low complexity" evidence="7">
    <location>
        <begin position="270"/>
        <end position="283"/>
    </location>
</feature>
<dbReference type="InterPro" id="IPR015943">
    <property type="entry name" value="WD40/YVTN_repeat-like_dom_sf"/>
</dbReference>
<evidence type="ECO:0000256" key="4">
    <source>
        <dbReference type="ARBA" id="ARBA00023015"/>
    </source>
</evidence>
<feature type="region of interest" description="Disordered" evidence="7">
    <location>
        <begin position="270"/>
        <end position="296"/>
    </location>
</feature>
<organism evidence="8 9">
    <name type="scientific">Schizothecium vesticola</name>
    <dbReference type="NCBI Taxonomy" id="314040"/>
    <lineage>
        <taxon>Eukaryota</taxon>
        <taxon>Fungi</taxon>
        <taxon>Dikarya</taxon>
        <taxon>Ascomycota</taxon>
        <taxon>Pezizomycotina</taxon>
        <taxon>Sordariomycetes</taxon>
        <taxon>Sordariomycetidae</taxon>
        <taxon>Sordariales</taxon>
        <taxon>Schizotheciaceae</taxon>
        <taxon>Schizothecium</taxon>
    </lineage>
</organism>
<sequence length="488" mass="53851">MASSKSSIPTEWDFPRLRTSFFFQNEQHPLEFFDVKFYPYNPPGAPPIFAATSKKHVVICRLSQPPDKETNPCEVIQVIRDDDSAKNCSSCWSKNPETGRAWLCIAGNDAKVKIYDVKEGKLVNTLVGHGAGINDLATSPANPLIIASASEDTTVRIWSLATAHAQQPCLCLLGGEGHAWDLLSVAWHDTGRYVLSAGHDQVINMWAIPELPEQHVEVPIIIHYPHFSSSEVHSGLVDCVAFYGDLILSRACHEDVIVLWRIEGFSSDDPVPTPDDAPTTYDPAKQTRSGWTPTLSPDRPVHFTRLLQFHTPECGAQFFMRFRMFHAPGRHPILAFANAKSKTFFWDMSRFLGYAAYMESLRDAQAARQAAPPAKPPWLVVKRAKKGDAASSLRGGADKDSMVSASPDPDPGLWYDSKTLAHWAELYSMSSSHVMVEPHKTVATALDGAFVGRQVGWSPGGEWCVVVGNANRALIYQRWAGGLPADEA</sequence>
<dbReference type="InterPro" id="IPR001680">
    <property type="entry name" value="WD40_rpt"/>
</dbReference>
<dbReference type="InterPro" id="IPR036322">
    <property type="entry name" value="WD40_repeat_dom_sf"/>
</dbReference>
<dbReference type="EMBL" id="JAUKUD010000002">
    <property type="protein sequence ID" value="KAK0750986.1"/>
    <property type="molecule type" value="Genomic_DNA"/>
</dbReference>
<dbReference type="Pfam" id="PF00400">
    <property type="entry name" value="WD40"/>
    <property type="match status" value="2"/>
</dbReference>
<comment type="caution">
    <text evidence="8">The sequence shown here is derived from an EMBL/GenBank/DDBJ whole genome shotgun (WGS) entry which is preliminary data.</text>
</comment>
<dbReference type="PROSITE" id="PS50294">
    <property type="entry name" value="WD_REPEATS_REGION"/>
    <property type="match status" value="2"/>
</dbReference>
<dbReference type="AlphaFoldDB" id="A0AA40F4U9"/>
<feature type="repeat" description="WD" evidence="6">
    <location>
        <begin position="126"/>
        <end position="168"/>
    </location>
</feature>
<comment type="similarity">
    <text evidence="1">Belongs to the WD repeat ESC family.</text>
</comment>